<organism evidence="9 10">
    <name type="scientific">Candidatus Arcanibacter lacustris</name>
    <dbReference type="NCBI Taxonomy" id="1607817"/>
    <lineage>
        <taxon>Bacteria</taxon>
        <taxon>Pseudomonadati</taxon>
        <taxon>Pseudomonadota</taxon>
        <taxon>Alphaproteobacteria</taxon>
        <taxon>Rickettsiales</taxon>
        <taxon>Candidatus Arcanibacter</taxon>
    </lineage>
</organism>
<dbReference type="InterPro" id="IPR001406">
    <property type="entry name" value="PsdUridine_synth_TruA"/>
</dbReference>
<keyword evidence="3 4" id="KW-0413">Isomerase</keyword>
<dbReference type="Gene3D" id="3.30.70.580">
    <property type="entry name" value="Pseudouridine synthase I, catalytic domain, N-terminal subdomain"/>
    <property type="match status" value="1"/>
</dbReference>
<evidence type="ECO:0000259" key="8">
    <source>
        <dbReference type="Pfam" id="PF01416"/>
    </source>
</evidence>
<dbReference type="Proteomes" id="UP000033358">
    <property type="component" value="Unassembled WGS sequence"/>
</dbReference>
<evidence type="ECO:0000256" key="6">
    <source>
        <dbReference type="PIRSR" id="PIRSR001430-2"/>
    </source>
</evidence>
<evidence type="ECO:0000313" key="10">
    <source>
        <dbReference type="Proteomes" id="UP000033358"/>
    </source>
</evidence>
<dbReference type="EC" id="5.4.99.12" evidence="4"/>
<dbReference type="PANTHER" id="PTHR11142:SF0">
    <property type="entry name" value="TRNA PSEUDOURIDINE SYNTHASE-LIKE 1"/>
    <property type="match status" value="1"/>
</dbReference>
<dbReference type="Gene3D" id="3.30.70.660">
    <property type="entry name" value="Pseudouridine synthase I, catalytic domain, C-terminal subdomain"/>
    <property type="match status" value="1"/>
</dbReference>
<comment type="catalytic activity">
    <reaction evidence="4 7">
        <text>uridine(38/39/40) in tRNA = pseudouridine(38/39/40) in tRNA</text>
        <dbReference type="Rhea" id="RHEA:22376"/>
        <dbReference type="Rhea" id="RHEA-COMP:10085"/>
        <dbReference type="Rhea" id="RHEA-COMP:10087"/>
        <dbReference type="ChEBI" id="CHEBI:65314"/>
        <dbReference type="ChEBI" id="CHEBI:65315"/>
        <dbReference type="EC" id="5.4.99.12"/>
    </reaction>
</comment>
<evidence type="ECO:0000256" key="4">
    <source>
        <dbReference type="HAMAP-Rule" id="MF_00171"/>
    </source>
</evidence>
<dbReference type="GO" id="GO:0003723">
    <property type="term" value="F:RNA binding"/>
    <property type="evidence" value="ECO:0007669"/>
    <property type="project" value="InterPro"/>
</dbReference>
<gene>
    <name evidence="4 9" type="primary">truA</name>
    <name evidence="9" type="ORF">SZ25_00825</name>
</gene>
<evidence type="ECO:0000256" key="1">
    <source>
        <dbReference type="ARBA" id="ARBA00009375"/>
    </source>
</evidence>
<evidence type="ECO:0000256" key="3">
    <source>
        <dbReference type="ARBA" id="ARBA00023235"/>
    </source>
</evidence>
<dbReference type="InterPro" id="IPR020095">
    <property type="entry name" value="PsdUridine_synth_TruA_C"/>
</dbReference>
<dbReference type="CDD" id="cd02570">
    <property type="entry name" value="PseudoU_synth_EcTruA"/>
    <property type="match status" value="1"/>
</dbReference>
<feature type="domain" description="Pseudouridine synthase I TruA alpha/beta" evidence="8">
    <location>
        <begin position="8"/>
        <end position="104"/>
    </location>
</feature>
<dbReference type="FunFam" id="3.30.70.580:FF:000001">
    <property type="entry name" value="tRNA pseudouridine synthase A"/>
    <property type="match status" value="1"/>
</dbReference>
<sequence length="245" mass="28037">MPRYKITIEYDGSQMVGWQRQKEPNSVQQYLEEAIYNFSKENVVVHGCGRTDARVHAYAHVSHFDLDQTYPIITVINALNYYLRIAKIVVLEAEIVDDDFHARFKAKARSYQYLVINRHSPLILEKNRAWHIISPLDEHKMQEGANFLIGKHDFSSFRAKSCQAKSPLRTLEQIKISRDNEKVSFFLKAPSFLHHMVRNIVGTLVYVGNGKLQPDDVKDILEAKNRAAAGPTAPAAGLYFLTADY</sequence>
<comment type="subunit">
    <text evidence="4">Homodimer.</text>
</comment>
<comment type="similarity">
    <text evidence="1 4 7">Belongs to the tRNA pseudouridine synthase TruA family.</text>
</comment>
<dbReference type="Pfam" id="PF01416">
    <property type="entry name" value="PseudoU_synth_1"/>
    <property type="match status" value="2"/>
</dbReference>
<accession>A0A0F5MMN9</accession>
<evidence type="ECO:0000313" key="9">
    <source>
        <dbReference type="EMBL" id="KKB96083.1"/>
    </source>
</evidence>
<feature type="binding site" evidence="4 6">
    <location>
        <position position="111"/>
    </location>
    <ligand>
        <name>substrate</name>
    </ligand>
</feature>
<feature type="domain" description="Pseudouridine synthase I TruA alpha/beta" evidence="8">
    <location>
        <begin position="148"/>
        <end position="245"/>
    </location>
</feature>
<comment type="function">
    <text evidence="4">Formation of pseudouridine at positions 38, 39 and 40 in the anticodon stem and loop of transfer RNAs.</text>
</comment>
<dbReference type="EMBL" id="JYHA01000137">
    <property type="protein sequence ID" value="KKB96083.1"/>
    <property type="molecule type" value="Genomic_DNA"/>
</dbReference>
<dbReference type="InterPro" id="IPR020094">
    <property type="entry name" value="TruA/RsuA/RluB/E/F_N"/>
</dbReference>
<dbReference type="PANTHER" id="PTHR11142">
    <property type="entry name" value="PSEUDOURIDYLATE SYNTHASE"/>
    <property type="match status" value="1"/>
</dbReference>
<dbReference type="GO" id="GO:0160147">
    <property type="term" value="F:tRNA pseudouridine(38-40) synthase activity"/>
    <property type="evidence" value="ECO:0007669"/>
    <property type="project" value="UniProtKB-EC"/>
</dbReference>
<comment type="caution">
    <text evidence="9">The sequence shown here is derived from an EMBL/GenBank/DDBJ whole genome shotgun (WGS) entry which is preliminary data.</text>
</comment>
<dbReference type="HAMAP" id="MF_00171">
    <property type="entry name" value="TruA"/>
    <property type="match status" value="1"/>
</dbReference>
<evidence type="ECO:0000256" key="7">
    <source>
        <dbReference type="RuleBase" id="RU003792"/>
    </source>
</evidence>
<dbReference type="InterPro" id="IPR020097">
    <property type="entry name" value="PsdUridine_synth_TruA_a/b_dom"/>
</dbReference>
<dbReference type="NCBIfam" id="TIGR00071">
    <property type="entry name" value="hisT_truA"/>
    <property type="match status" value="1"/>
</dbReference>
<comment type="caution">
    <text evidence="4">Lacks conserved residue(s) required for the propagation of feature annotation.</text>
</comment>
<proteinExistence type="inferred from homology"/>
<name>A0A0F5MMN9_9RICK</name>
<dbReference type="PATRIC" id="fig|1607817.3.peg.823"/>
<dbReference type="SUPFAM" id="SSF55120">
    <property type="entry name" value="Pseudouridine synthase"/>
    <property type="match status" value="1"/>
</dbReference>
<dbReference type="InterPro" id="IPR020103">
    <property type="entry name" value="PsdUridine_synth_cat_dom_sf"/>
</dbReference>
<feature type="active site" description="Nucleophile" evidence="4 5">
    <location>
        <position position="52"/>
    </location>
</feature>
<protein>
    <recommendedName>
        <fullName evidence="4">tRNA pseudouridine synthase A</fullName>
        <ecNumber evidence="4">5.4.99.12</ecNumber>
    </recommendedName>
    <alternativeName>
        <fullName evidence="4">tRNA pseudouridine(38-40) synthase</fullName>
    </alternativeName>
    <alternativeName>
        <fullName evidence="4">tRNA pseudouridylate synthase I</fullName>
    </alternativeName>
    <alternativeName>
        <fullName evidence="4">tRNA-uridine isomerase I</fullName>
    </alternativeName>
</protein>
<dbReference type="AlphaFoldDB" id="A0A0F5MMN9"/>
<reference evidence="9 10" key="1">
    <citation type="submission" date="2015-02" db="EMBL/GenBank/DDBJ databases">
        <title>Single cell genomics of a rare environmental alphaproteobacterium provides unique insights into Rickettsiaceae evolution.</title>
        <authorList>
            <person name="Martijn J."/>
            <person name="Schulz F."/>
            <person name="Zaremba-Niedzwiedzka K."/>
            <person name="Viklund J."/>
            <person name="Stepanauskas R."/>
            <person name="Andersson S.G.E."/>
            <person name="Horn M."/>
            <person name="Guy L."/>
            <person name="Ettema T.J.G."/>
        </authorList>
    </citation>
    <scope>NUCLEOTIDE SEQUENCE [LARGE SCALE GENOMIC DNA]</scope>
    <source>
        <strain evidence="9 10">SCGC AAA041-L04</strain>
    </source>
</reference>
<keyword evidence="2 4" id="KW-0819">tRNA processing</keyword>
<dbReference type="PIRSF" id="PIRSF001430">
    <property type="entry name" value="tRNA_psdUrid_synth"/>
    <property type="match status" value="1"/>
</dbReference>
<evidence type="ECO:0000256" key="2">
    <source>
        <dbReference type="ARBA" id="ARBA00022694"/>
    </source>
</evidence>
<evidence type="ECO:0000256" key="5">
    <source>
        <dbReference type="PIRSR" id="PIRSR001430-1"/>
    </source>
</evidence>
<dbReference type="GO" id="GO:0031119">
    <property type="term" value="P:tRNA pseudouridine synthesis"/>
    <property type="evidence" value="ECO:0007669"/>
    <property type="project" value="UniProtKB-UniRule"/>
</dbReference>
<keyword evidence="10" id="KW-1185">Reference proteome</keyword>